<sequence>MTRLAFIIGYGAIALPVLSRVLAEEAEEHNFEYIAVRDIVASKHVDFIGEADAILIYSSKLPEDVEEAVKNGRAKLIISLSDTYEHLSIVNLQTLSKAVVYYKTGGRKNLRNLVHLFLRELGFDVEVGELEEVPWHGILHPKIGLFDSTEKYLKEYPNASNPLVGLLFYRSYAVYEQLNHIKAVIDALESEGMGVIPVFTYGFKDALLNTPTTEDSIRKFFFINDEPVVEAIVNLTSFFLLDHGRWSKDAPGSFKLVSGVDLLKKLNAPIISTVTSLSQSVDEWLKDERGVDYLSQVYRIIMPEVDGLIEPIFIAGSRMDSNGVKSYEPYMPHAKYIARRVKNWIKLKRKPPSKRRIAFILINPPCKNLEASIAVGFGLDVPESIVRLLHKLKECGYDVGESLPETGGELIRMFLDRRAISEFRWTSIEDIVRSGGAVDFVDADTYMEWFNELPPNVREKMISDWGHPLDVLQGRVSKELVGMVYNGRFVIPGIIFGNIFITTQPKFGCAGSACDGRVCRVLHDPTITPPHQWLAVYRWITRVFKADVIIHFGTHGTLEFRPGKSVGLSPSCWPEISIDDIPHLYVYVVSNPMEGVIAKRRSYATIVDHMYPPMMMADVLDEVNLLLAQYSHAKQLGDYARAKVIYDELVEKARKHNIPIKSEDEEEVVEEIHRYVSSVRSTQIEAGLHVFGNPPKDKGKIAKYVATAMAYDSHELPSIRRVLAEYLGLNYDELRLKPNELNKLGLTNSETLDLLHRLAVKIISRL</sequence>
<accession>A0A497F1K7</accession>
<feature type="domain" description="CobN/magnesium chelatase" evidence="1">
    <location>
        <begin position="101"/>
        <end position="765"/>
    </location>
</feature>
<evidence type="ECO:0000259" key="1">
    <source>
        <dbReference type="Pfam" id="PF02514"/>
    </source>
</evidence>
<dbReference type="EMBL" id="QMRA01000071">
    <property type="protein sequence ID" value="RLE53337.1"/>
    <property type="molecule type" value="Genomic_DNA"/>
</dbReference>
<gene>
    <name evidence="2" type="ORF">DRJ26_03470</name>
</gene>
<evidence type="ECO:0000313" key="2">
    <source>
        <dbReference type="EMBL" id="RLE53337.1"/>
    </source>
</evidence>
<dbReference type="PANTHER" id="PTHR44119">
    <property type="entry name" value="MAGNESIUM-CHELATASE SUBUNIT CHLH, CHLOROPLASTIC"/>
    <property type="match status" value="1"/>
</dbReference>
<comment type="caution">
    <text evidence="2">The sequence shown here is derived from an EMBL/GenBank/DDBJ whole genome shotgun (WGS) entry which is preliminary data.</text>
</comment>
<organism evidence="2 3">
    <name type="scientific">Thermoproteota archaeon</name>
    <dbReference type="NCBI Taxonomy" id="2056631"/>
    <lineage>
        <taxon>Archaea</taxon>
        <taxon>Thermoproteota</taxon>
    </lineage>
</organism>
<protein>
    <submittedName>
        <fullName evidence="2">Cobalt chelatase</fullName>
    </submittedName>
</protein>
<name>A0A497F1K7_9CREN</name>
<dbReference type="Pfam" id="PF02514">
    <property type="entry name" value="CobN-Mg_chel"/>
    <property type="match status" value="1"/>
</dbReference>
<dbReference type="InterPro" id="IPR003672">
    <property type="entry name" value="CobN/Mg_chltase"/>
</dbReference>
<dbReference type="Proteomes" id="UP000269499">
    <property type="component" value="Unassembled WGS sequence"/>
</dbReference>
<dbReference type="CDD" id="cd10150">
    <property type="entry name" value="CobN_like"/>
    <property type="match status" value="1"/>
</dbReference>
<proteinExistence type="predicted"/>
<feature type="non-terminal residue" evidence="2">
    <location>
        <position position="766"/>
    </location>
</feature>
<evidence type="ECO:0000313" key="3">
    <source>
        <dbReference type="Proteomes" id="UP000269499"/>
    </source>
</evidence>
<reference evidence="2 3" key="1">
    <citation type="submission" date="2018-06" db="EMBL/GenBank/DDBJ databases">
        <title>Extensive metabolic versatility and redundancy in microbially diverse, dynamic hydrothermal sediments.</title>
        <authorList>
            <person name="Dombrowski N."/>
            <person name="Teske A."/>
            <person name="Baker B.J."/>
        </authorList>
    </citation>
    <scope>NUCLEOTIDE SEQUENCE [LARGE SCALE GENOMIC DNA]</scope>
    <source>
        <strain evidence="2">B20_G2</strain>
    </source>
</reference>
<dbReference type="AlphaFoldDB" id="A0A497F1K7"/>
<dbReference type="PANTHER" id="PTHR44119:SF7">
    <property type="entry name" value="MAGNESIUM CHELATASE SUBUNIT"/>
    <property type="match status" value="1"/>
</dbReference>